<protein>
    <recommendedName>
        <fullName evidence="1">NodB homology domain-containing protein</fullName>
    </recommendedName>
</protein>
<dbReference type="GO" id="GO:0016810">
    <property type="term" value="F:hydrolase activity, acting on carbon-nitrogen (but not peptide) bonds"/>
    <property type="evidence" value="ECO:0007669"/>
    <property type="project" value="InterPro"/>
</dbReference>
<feature type="domain" description="NodB homology" evidence="1">
    <location>
        <begin position="129"/>
        <end position="304"/>
    </location>
</feature>
<dbReference type="CDD" id="cd10950">
    <property type="entry name" value="CE4_BsYlxY_like"/>
    <property type="match status" value="1"/>
</dbReference>
<dbReference type="EMBL" id="SOMN01000026">
    <property type="protein sequence ID" value="TFE24436.1"/>
    <property type="molecule type" value="Genomic_DNA"/>
</dbReference>
<reference evidence="2 3" key="1">
    <citation type="submission" date="2019-03" db="EMBL/GenBank/DDBJ databases">
        <title>Cohnella endophytica sp. nov., a novel endophytic bacterium isolated from bark of Sonneratia apetala.</title>
        <authorList>
            <person name="Tuo L."/>
        </authorList>
    </citation>
    <scope>NUCLEOTIDE SEQUENCE [LARGE SCALE GENOMIC DNA]</scope>
    <source>
        <strain evidence="2 3">CCTCC AB 208254</strain>
    </source>
</reference>
<dbReference type="InterPro" id="IPR011330">
    <property type="entry name" value="Glyco_hydro/deAcase_b/a-brl"/>
</dbReference>
<accession>A0A4Y8LTV5</accession>
<sequence>MLICFSAVILAGTYGPLQPYVLAVKPHAATNASMMRDKNEDSLMNWIKSEAAKHNRPPVNAVIDRVWKAIPGYEGRTVDVQATYLKAKVIGASPGNDKEFPWIYRTIKPKVALEDLPVQPIYRGNSAKPMVALMINVAWGDEFLFPMLDILKDTGVKATFFFDGTWLSKHMDTAQSILSQGHELSNHAYTHPDMSKLGEARQREEIGKTEALLKKLGVKNAWFAPPSGYYNANTVKIASEYGLRTVLWTLDTIDWQKPEPSTVVSKVSMKVGPGHLILMHPTSTSKGALRGMIKVIRSKGYLLGTVSQTLSSERIEDRL</sequence>
<dbReference type="AlphaFoldDB" id="A0A4Y8LTV5"/>
<dbReference type="GO" id="GO:0005975">
    <property type="term" value="P:carbohydrate metabolic process"/>
    <property type="evidence" value="ECO:0007669"/>
    <property type="project" value="InterPro"/>
</dbReference>
<dbReference type="Pfam" id="PF01522">
    <property type="entry name" value="Polysacc_deac_1"/>
    <property type="match status" value="1"/>
</dbReference>
<dbReference type="OrthoDB" id="9812065at2"/>
<dbReference type="InterPro" id="IPR050248">
    <property type="entry name" value="Polysacc_deacetylase_ArnD"/>
</dbReference>
<dbReference type="PANTHER" id="PTHR10587:SF80">
    <property type="entry name" value="CHITOOLIGOSACCHARIDE DEACETYLASE"/>
    <property type="match status" value="1"/>
</dbReference>
<evidence type="ECO:0000313" key="3">
    <source>
        <dbReference type="Proteomes" id="UP000297900"/>
    </source>
</evidence>
<comment type="caution">
    <text evidence="2">The sequence shown here is derived from an EMBL/GenBank/DDBJ whole genome shotgun (WGS) entry which is preliminary data.</text>
</comment>
<dbReference type="Gene3D" id="3.20.20.370">
    <property type="entry name" value="Glycoside hydrolase/deacetylase"/>
    <property type="match status" value="1"/>
</dbReference>
<dbReference type="PANTHER" id="PTHR10587">
    <property type="entry name" value="GLYCOSYL TRANSFERASE-RELATED"/>
    <property type="match status" value="1"/>
</dbReference>
<dbReference type="GO" id="GO:0016020">
    <property type="term" value="C:membrane"/>
    <property type="evidence" value="ECO:0007669"/>
    <property type="project" value="TreeGrafter"/>
</dbReference>
<dbReference type="InterPro" id="IPR002509">
    <property type="entry name" value="NODB_dom"/>
</dbReference>
<dbReference type="RefSeq" id="WP_135153282.1">
    <property type="nucleotide sequence ID" value="NZ_SOMN01000026.1"/>
</dbReference>
<evidence type="ECO:0000259" key="1">
    <source>
        <dbReference type="PROSITE" id="PS51677"/>
    </source>
</evidence>
<evidence type="ECO:0000313" key="2">
    <source>
        <dbReference type="EMBL" id="TFE24436.1"/>
    </source>
</evidence>
<name>A0A4Y8LTV5_9BACL</name>
<dbReference type="PROSITE" id="PS51677">
    <property type="entry name" value="NODB"/>
    <property type="match status" value="1"/>
</dbReference>
<dbReference type="Proteomes" id="UP000297900">
    <property type="component" value="Unassembled WGS sequence"/>
</dbReference>
<proteinExistence type="predicted"/>
<dbReference type="SUPFAM" id="SSF88713">
    <property type="entry name" value="Glycoside hydrolase/deacetylase"/>
    <property type="match status" value="1"/>
</dbReference>
<gene>
    <name evidence="2" type="ORF">E2980_16145</name>
</gene>
<keyword evidence="3" id="KW-1185">Reference proteome</keyword>
<organism evidence="2 3">
    <name type="scientific">Cohnella luojiensis</name>
    <dbReference type="NCBI Taxonomy" id="652876"/>
    <lineage>
        <taxon>Bacteria</taxon>
        <taxon>Bacillati</taxon>
        <taxon>Bacillota</taxon>
        <taxon>Bacilli</taxon>
        <taxon>Bacillales</taxon>
        <taxon>Paenibacillaceae</taxon>
        <taxon>Cohnella</taxon>
    </lineage>
</organism>